<feature type="compositionally biased region" description="Low complexity" evidence="1">
    <location>
        <begin position="111"/>
        <end position="123"/>
    </location>
</feature>
<evidence type="ECO:0000313" key="3">
    <source>
        <dbReference type="Proteomes" id="UP001151529"/>
    </source>
</evidence>
<dbReference type="AlphaFoldDB" id="A0A9Q0YZK4"/>
<organism evidence="2 3">
    <name type="scientific">Salix viminalis</name>
    <name type="common">Common osier</name>
    <name type="synonym">Basket willow</name>
    <dbReference type="NCBI Taxonomy" id="40686"/>
    <lineage>
        <taxon>Eukaryota</taxon>
        <taxon>Viridiplantae</taxon>
        <taxon>Streptophyta</taxon>
        <taxon>Embryophyta</taxon>
        <taxon>Tracheophyta</taxon>
        <taxon>Spermatophyta</taxon>
        <taxon>Magnoliopsida</taxon>
        <taxon>eudicotyledons</taxon>
        <taxon>Gunneridae</taxon>
        <taxon>Pentapetalae</taxon>
        <taxon>rosids</taxon>
        <taxon>fabids</taxon>
        <taxon>Malpighiales</taxon>
        <taxon>Salicaceae</taxon>
        <taxon>Saliceae</taxon>
        <taxon>Salix</taxon>
    </lineage>
</organism>
<dbReference type="EMBL" id="JAPFFL010000007">
    <property type="protein sequence ID" value="KAJ6715603.1"/>
    <property type="molecule type" value="Genomic_DNA"/>
</dbReference>
<comment type="caution">
    <text evidence="2">The sequence shown here is derived from an EMBL/GenBank/DDBJ whole genome shotgun (WGS) entry which is preliminary data.</text>
</comment>
<keyword evidence="3" id="KW-1185">Reference proteome</keyword>
<proteinExistence type="predicted"/>
<evidence type="ECO:0000313" key="2">
    <source>
        <dbReference type="EMBL" id="KAJ6715603.1"/>
    </source>
</evidence>
<sequence length="270" mass="27971">MCSLDPSPANSGSSQPPLALRSRLSPQPPACPAPYHHLPETVPCPCVVTPAPLPQQTNLFAIDPAQPVLATPLPLRILGKGPIASADDQPHSPILSSADSSCAEESDDGESSSYAGSSSSGDTSDLEPMSAPHSPLVQLGLVAVQNPEQGPIPPQPFGAAIAAKNGGSVANKESVAGHASRVDSAAPGSIQPDDPMFAEIDAAAGGWEQVRKKHRSNKYSRKKSLVAAADASAGQTVLADKSKSDAVLNGLNSELWLRVWLRLLWLTLPP</sequence>
<reference evidence="2" key="1">
    <citation type="submission" date="2022-11" db="EMBL/GenBank/DDBJ databases">
        <authorList>
            <person name="Hyden B.L."/>
            <person name="Feng K."/>
            <person name="Yates T."/>
            <person name="Jawdy S."/>
            <person name="Smart L.B."/>
            <person name="Muchero W."/>
        </authorList>
    </citation>
    <scope>NUCLEOTIDE SEQUENCE</scope>
    <source>
        <tissue evidence="2">Shoot tip</tissue>
    </source>
</reference>
<gene>
    <name evidence="2" type="ORF">OIU85_027044</name>
</gene>
<dbReference type="OrthoDB" id="10670063at2759"/>
<feature type="region of interest" description="Disordered" evidence="1">
    <location>
        <begin position="81"/>
        <end position="132"/>
    </location>
</feature>
<accession>A0A9Q0YZK4</accession>
<feature type="region of interest" description="Disordered" evidence="1">
    <location>
        <begin position="1"/>
        <end position="35"/>
    </location>
</feature>
<protein>
    <submittedName>
        <fullName evidence="2">Uncharacterized protein</fullName>
    </submittedName>
</protein>
<evidence type="ECO:0000256" key="1">
    <source>
        <dbReference type="SAM" id="MobiDB-lite"/>
    </source>
</evidence>
<reference evidence="2" key="2">
    <citation type="journal article" date="2023" name="Int. J. Mol. Sci.">
        <title>De Novo Assembly and Annotation of 11 Diverse Shrub Willow (Salix) Genomes Reveals Novel Gene Organization in Sex-Linked Regions.</title>
        <authorList>
            <person name="Hyden B."/>
            <person name="Feng K."/>
            <person name="Yates T.B."/>
            <person name="Jawdy S."/>
            <person name="Cereghino C."/>
            <person name="Smart L.B."/>
            <person name="Muchero W."/>
        </authorList>
    </citation>
    <scope>NUCLEOTIDE SEQUENCE [LARGE SCALE GENOMIC DNA]</scope>
    <source>
        <tissue evidence="2">Shoot tip</tissue>
    </source>
</reference>
<dbReference type="Proteomes" id="UP001151529">
    <property type="component" value="Chromosome 1"/>
</dbReference>
<name>A0A9Q0YZK4_SALVM</name>